<proteinExistence type="predicted"/>
<reference evidence="1 2" key="1">
    <citation type="submission" date="2015-07" db="EMBL/GenBank/DDBJ databases">
        <authorList>
            <person name="Noorani M."/>
        </authorList>
    </citation>
    <scope>NUCLEOTIDE SEQUENCE [LARGE SCALE GENOMIC DNA]</scope>
    <source>
        <strain evidence="1 2">CECT 7802</strain>
    </source>
</reference>
<protein>
    <recommendedName>
        <fullName evidence="3">CDP-Glycerol:Poly(Glycerophosphate) glycerophosphotransferase</fullName>
    </recommendedName>
</protein>
<evidence type="ECO:0000313" key="2">
    <source>
        <dbReference type="Proteomes" id="UP000049222"/>
    </source>
</evidence>
<name>A0A0M6YG06_9RHOB</name>
<dbReference type="EMBL" id="CXSU01000006">
    <property type="protein sequence ID" value="CTQ48880.1"/>
    <property type="molecule type" value="Genomic_DNA"/>
</dbReference>
<keyword evidence="2" id="KW-1185">Reference proteome</keyword>
<dbReference type="AlphaFoldDB" id="A0A0M6YG06"/>
<accession>A0A0M6YG06</accession>
<dbReference type="InterPro" id="IPR043148">
    <property type="entry name" value="TagF_C"/>
</dbReference>
<organism evidence="1 2">
    <name type="scientific">Jannaschia donghaensis</name>
    <dbReference type="NCBI Taxonomy" id="420998"/>
    <lineage>
        <taxon>Bacteria</taxon>
        <taxon>Pseudomonadati</taxon>
        <taxon>Pseudomonadota</taxon>
        <taxon>Alphaproteobacteria</taxon>
        <taxon>Rhodobacterales</taxon>
        <taxon>Roseobacteraceae</taxon>
        <taxon>Jannaschia</taxon>
    </lineage>
</organism>
<evidence type="ECO:0008006" key="3">
    <source>
        <dbReference type="Google" id="ProtNLM"/>
    </source>
</evidence>
<dbReference type="STRING" id="420998.JDO7802_00888"/>
<dbReference type="Proteomes" id="UP000049222">
    <property type="component" value="Unassembled WGS sequence"/>
</dbReference>
<sequence length="460" mass="51497">MADDQLTLLKQMIATLREKPVILIWIPTRPRITTLRPIAERLQEDGFSVVVAYARRLTDNPDSLGFSAKTPCFAIRESDVGSISGVTIFISSEIGVCSAPRNCARVGVYHSLPDHALAQNYADVLKINPVAMANMDYFAVLVQQSAEAWTLDNYRPHVDRILPAAALRGRRKALSIIPFGYPKIDHLMATDTSADTLDTITYAPTNSRLPFGTLAQSGKAILSTLLSDFPDHRIAFRPYPGEDADLVSKISAPFVDNKRFVLDRTPTGEAVTRRTALMVSDRSSVAISFGLGYARPVVFYEVRPDARLRDTGSVPFDPIGVKVADPENLRVEVQRLMKEAPKRQAAVIARRNDFIYNPGRSVGYMSEIMPDIISGRGRAEWLEVPRRPFRAMTEAAYRRQYDRVVEKVAARFPANVEPTRNKLGPAFETSPYRRIRRLGGAILRRTPGLRRYLSRPMRPK</sequence>
<evidence type="ECO:0000313" key="1">
    <source>
        <dbReference type="EMBL" id="CTQ48880.1"/>
    </source>
</evidence>
<dbReference type="Gene3D" id="3.40.50.12580">
    <property type="match status" value="1"/>
</dbReference>
<gene>
    <name evidence="1" type="ORF">JDO7802_00888</name>
</gene>